<dbReference type="Gene3D" id="1.10.260.40">
    <property type="entry name" value="lambda repressor-like DNA-binding domains"/>
    <property type="match status" value="1"/>
</dbReference>
<keyword evidence="1" id="KW-0238">DNA-binding</keyword>
<dbReference type="EMBL" id="JAEQMG010000158">
    <property type="protein sequence ID" value="MBK6089810.1"/>
    <property type="molecule type" value="Genomic_DNA"/>
</dbReference>
<keyword evidence="4" id="KW-1185">Reference proteome</keyword>
<feature type="domain" description="HTH cro/C1-type" evidence="2">
    <location>
        <begin position="7"/>
        <end position="61"/>
    </location>
</feature>
<dbReference type="SUPFAM" id="SSF47413">
    <property type="entry name" value="lambda repressor-like DNA-binding domains"/>
    <property type="match status" value="1"/>
</dbReference>
<proteinExistence type="predicted"/>
<evidence type="ECO:0000256" key="1">
    <source>
        <dbReference type="ARBA" id="ARBA00023125"/>
    </source>
</evidence>
<evidence type="ECO:0000259" key="2">
    <source>
        <dbReference type="PROSITE" id="PS50943"/>
    </source>
</evidence>
<dbReference type="PANTHER" id="PTHR46558:SF11">
    <property type="entry name" value="HTH-TYPE TRANSCRIPTIONAL REGULATOR XRE"/>
    <property type="match status" value="1"/>
</dbReference>
<dbReference type="GO" id="GO:0003677">
    <property type="term" value="F:DNA binding"/>
    <property type="evidence" value="ECO:0007669"/>
    <property type="project" value="UniProtKB-KW"/>
</dbReference>
<dbReference type="Proteomes" id="UP000633365">
    <property type="component" value="Unassembled WGS sequence"/>
</dbReference>
<dbReference type="CDD" id="cd00093">
    <property type="entry name" value="HTH_XRE"/>
    <property type="match status" value="1"/>
</dbReference>
<dbReference type="SMART" id="SM00530">
    <property type="entry name" value="HTH_XRE"/>
    <property type="match status" value="1"/>
</dbReference>
<organism evidence="3 4">
    <name type="scientific">Ruminococcus difficilis</name>
    <dbReference type="NCBI Taxonomy" id="2763069"/>
    <lineage>
        <taxon>Bacteria</taxon>
        <taxon>Bacillati</taxon>
        <taxon>Bacillota</taxon>
        <taxon>Clostridia</taxon>
        <taxon>Eubacteriales</taxon>
        <taxon>Oscillospiraceae</taxon>
        <taxon>Ruminococcus</taxon>
    </lineage>
</organism>
<evidence type="ECO:0000313" key="3">
    <source>
        <dbReference type="EMBL" id="MBK6089810.1"/>
    </source>
</evidence>
<dbReference type="Pfam" id="PF01381">
    <property type="entry name" value="HTH_3"/>
    <property type="match status" value="1"/>
</dbReference>
<sequence length="280" mass="32565">MQIKDTIKKLRTDYKYTQVDLAEKLNCNRQKIADWERGKSTPSTDDLILLARIFDTTTDYLLGISYVKTVNPEINSINYALGLSEQSIEKLNYLQKRAVGKEEAEELSETIKIGGHDVEALPLEWFEVLTKLDAKNATEEEIQSAKERVKQDTIEYIIEKDTYEPALVLEVLNDLIQKDDFESFMLALYVYLYSDTSELKTSIAGVMVPQQKKLPSDKRELHVEITRDLFIESYLLKINDYLRKWRKKGRIKLAYLTACEDYSYFEECGGDQDSNHRKEE</sequence>
<dbReference type="PANTHER" id="PTHR46558">
    <property type="entry name" value="TRACRIPTIONAL REGULATORY PROTEIN-RELATED-RELATED"/>
    <property type="match status" value="1"/>
</dbReference>
<dbReference type="AlphaFoldDB" id="A0A934WTU0"/>
<dbReference type="PROSITE" id="PS50943">
    <property type="entry name" value="HTH_CROC1"/>
    <property type="match status" value="1"/>
</dbReference>
<comment type="caution">
    <text evidence="3">The sequence shown here is derived from an EMBL/GenBank/DDBJ whole genome shotgun (WGS) entry which is preliminary data.</text>
</comment>
<protein>
    <submittedName>
        <fullName evidence="3">Helix-turn-helix transcriptional regulator</fullName>
    </submittedName>
</protein>
<evidence type="ECO:0000313" key="4">
    <source>
        <dbReference type="Proteomes" id="UP000633365"/>
    </source>
</evidence>
<gene>
    <name evidence="3" type="ORF">JKK62_14360</name>
</gene>
<name>A0A934WTU0_9FIRM</name>
<accession>A0A934WTU0</accession>
<reference evidence="3" key="1">
    <citation type="submission" date="2021-01" db="EMBL/GenBank/DDBJ databases">
        <title>Genome public.</title>
        <authorList>
            <person name="Liu C."/>
            <person name="Sun Q."/>
        </authorList>
    </citation>
    <scope>NUCLEOTIDE SEQUENCE</scope>
    <source>
        <strain evidence="3">M6</strain>
    </source>
</reference>
<dbReference type="InterPro" id="IPR010982">
    <property type="entry name" value="Lambda_DNA-bd_dom_sf"/>
</dbReference>
<dbReference type="InterPro" id="IPR001387">
    <property type="entry name" value="Cro/C1-type_HTH"/>
</dbReference>